<gene>
    <name evidence="3" type="primary">Aste57867_12064</name>
    <name evidence="2" type="ORF">As57867_012019</name>
    <name evidence="3" type="ORF">ASTE57867_12064</name>
</gene>
<dbReference type="GO" id="GO:0045254">
    <property type="term" value="C:pyruvate dehydrogenase complex"/>
    <property type="evidence" value="ECO:0007669"/>
    <property type="project" value="InterPro"/>
</dbReference>
<evidence type="ECO:0000313" key="4">
    <source>
        <dbReference type="Proteomes" id="UP000332933"/>
    </source>
</evidence>
<dbReference type="OrthoDB" id="537444at2759"/>
<dbReference type="Gene3D" id="2.40.50.100">
    <property type="match status" value="1"/>
</dbReference>
<protein>
    <submittedName>
        <fullName evidence="3">Aste57867_12064 protein</fullName>
    </submittedName>
</protein>
<dbReference type="PANTHER" id="PTHR23151">
    <property type="entry name" value="DIHYDROLIPOAMIDE ACETYL/SUCCINYL-TRANSFERASE-RELATED"/>
    <property type="match status" value="1"/>
</dbReference>
<evidence type="ECO:0000259" key="1">
    <source>
        <dbReference type="Pfam" id="PF00364"/>
    </source>
</evidence>
<feature type="domain" description="Lipoyl-binding" evidence="1">
    <location>
        <begin position="43"/>
        <end position="106"/>
    </location>
</feature>
<dbReference type="InterPro" id="IPR000089">
    <property type="entry name" value="Biotin_lipoyl"/>
</dbReference>
<dbReference type="Pfam" id="PF00364">
    <property type="entry name" value="Biotin_lipoyl"/>
    <property type="match status" value="1"/>
</dbReference>
<evidence type="ECO:0000313" key="3">
    <source>
        <dbReference type="EMBL" id="VFT88919.1"/>
    </source>
</evidence>
<dbReference type="EMBL" id="CAADRA010005358">
    <property type="protein sequence ID" value="VFT88919.1"/>
    <property type="molecule type" value="Genomic_DNA"/>
</dbReference>
<dbReference type="Proteomes" id="UP000332933">
    <property type="component" value="Unassembled WGS sequence"/>
</dbReference>
<proteinExistence type="predicted"/>
<keyword evidence="4" id="KW-1185">Reference proteome</keyword>
<dbReference type="GO" id="GO:0006086">
    <property type="term" value="P:pyruvate decarboxylation to acetyl-CoA"/>
    <property type="evidence" value="ECO:0007669"/>
    <property type="project" value="InterPro"/>
</dbReference>
<evidence type="ECO:0000313" key="2">
    <source>
        <dbReference type="EMBL" id="KAF0697236.1"/>
    </source>
</evidence>
<dbReference type="CDD" id="cd06849">
    <property type="entry name" value="lipoyl_domain"/>
    <property type="match status" value="1"/>
</dbReference>
<sequence length="216" mass="24176">MMFLRRTSLALPAVARRWCSSSPSKLPEHIKIRMLDVDFTQSVEGNKLLRWFAQEGSKISTDKPICEVDTPELTFSLESDDEGYLAKIFVPENSEHVRPNQVLAVLVEKEEEIAPFLAALKEFPDEIEGTSSPVAAMAAPAADPTDGSDLLRILSTLNKEGVFPSEEVYKTLKSLARKNDDELLRVFKGSFEEDGTGFDKDFFVENCVDLVEEKTQ</sequence>
<dbReference type="GO" id="GO:0005739">
    <property type="term" value="C:mitochondrion"/>
    <property type="evidence" value="ECO:0007669"/>
    <property type="project" value="TreeGrafter"/>
</dbReference>
<dbReference type="InterPro" id="IPR045257">
    <property type="entry name" value="E2/Pdx1"/>
</dbReference>
<name>A0A485KUJ3_9STRA</name>
<dbReference type="InterPro" id="IPR011053">
    <property type="entry name" value="Single_hybrid_motif"/>
</dbReference>
<dbReference type="PANTHER" id="PTHR23151:SF90">
    <property type="entry name" value="DIHYDROLIPOYLLYSINE-RESIDUE ACETYLTRANSFERASE COMPONENT OF PYRUVATE DEHYDROGENASE COMPLEX, MITOCHONDRIAL-RELATED"/>
    <property type="match status" value="1"/>
</dbReference>
<organism evidence="3 4">
    <name type="scientific">Aphanomyces stellatus</name>
    <dbReference type="NCBI Taxonomy" id="120398"/>
    <lineage>
        <taxon>Eukaryota</taxon>
        <taxon>Sar</taxon>
        <taxon>Stramenopiles</taxon>
        <taxon>Oomycota</taxon>
        <taxon>Saprolegniomycetes</taxon>
        <taxon>Saprolegniales</taxon>
        <taxon>Verrucalvaceae</taxon>
        <taxon>Aphanomyces</taxon>
    </lineage>
</organism>
<reference evidence="3 4" key="1">
    <citation type="submission" date="2019-03" db="EMBL/GenBank/DDBJ databases">
        <authorList>
            <person name="Gaulin E."/>
            <person name="Dumas B."/>
        </authorList>
    </citation>
    <scope>NUCLEOTIDE SEQUENCE [LARGE SCALE GENOMIC DNA]</scope>
    <source>
        <strain evidence="3">CBS 568.67</strain>
    </source>
</reference>
<dbReference type="SUPFAM" id="SSF51230">
    <property type="entry name" value="Single hybrid motif"/>
    <property type="match status" value="1"/>
</dbReference>
<accession>A0A485KUJ3</accession>
<reference evidence="2" key="2">
    <citation type="submission" date="2019-06" db="EMBL/GenBank/DDBJ databases">
        <title>Genomics analysis of Aphanomyces spp. identifies a new class of oomycete effector associated with host adaptation.</title>
        <authorList>
            <person name="Gaulin E."/>
        </authorList>
    </citation>
    <scope>NUCLEOTIDE SEQUENCE</scope>
    <source>
        <strain evidence="2">CBS 578.67</strain>
    </source>
</reference>
<dbReference type="EMBL" id="VJMH01005337">
    <property type="protein sequence ID" value="KAF0697236.1"/>
    <property type="molecule type" value="Genomic_DNA"/>
</dbReference>
<dbReference type="AlphaFoldDB" id="A0A485KUJ3"/>